<sequence length="131" mass="14184">MLYIMIILIPHLTTSFCILFRVVLHYSIKTLHIVSCTTMENKSNSNSNHCVCNKVLDAIRAICGCSSSHDLSASPAQSDANDKGNAKAEKVVALKDDGGIAPSKSEPEVTQCFIARESRAGCHCCSKANRQ</sequence>
<evidence type="ECO:0000313" key="2">
    <source>
        <dbReference type="EMBL" id="KAJ7977455.1"/>
    </source>
</evidence>
<dbReference type="EMBL" id="JARAOO010000003">
    <property type="protein sequence ID" value="KAJ7977455.1"/>
    <property type="molecule type" value="Genomic_DNA"/>
</dbReference>
<gene>
    <name evidence="2" type="ORF">O6P43_007077</name>
</gene>
<dbReference type="AlphaFoldDB" id="A0AAD7VJ56"/>
<comment type="caution">
    <text evidence="2">The sequence shown here is derived from an EMBL/GenBank/DDBJ whole genome shotgun (WGS) entry which is preliminary data.</text>
</comment>
<keyword evidence="3" id="KW-1185">Reference proteome</keyword>
<keyword evidence="1" id="KW-0472">Membrane</keyword>
<evidence type="ECO:0000256" key="1">
    <source>
        <dbReference type="SAM" id="Phobius"/>
    </source>
</evidence>
<name>A0AAD7VJ56_QUISA</name>
<accession>A0AAD7VJ56</accession>
<reference evidence="2" key="1">
    <citation type="journal article" date="2023" name="Science">
        <title>Elucidation of the pathway for biosynthesis of saponin adjuvants from the soapbark tree.</title>
        <authorList>
            <person name="Reed J."/>
            <person name="Orme A."/>
            <person name="El-Demerdash A."/>
            <person name="Owen C."/>
            <person name="Martin L.B.B."/>
            <person name="Misra R.C."/>
            <person name="Kikuchi S."/>
            <person name="Rejzek M."/>
            <person name="Martin A.C."/>
            <person name="Harkess A."/>
            <person name="Leebens-Mack J."/>
            <person name="Louveau T."/>
            <person name="Stephenson M.J."/>
            <person name="Osbourn A."/>
        </authorList>
    </citation>
    <scope>NUCLEOTIDE SEQUENCE</scope>
    <source>
        <strain evidence="2">S10</strain>
    </source>
</reference>
<dbReference type="Proteomes" id="UP001163823">
    <property type="component" value="Chromosome 3"/>
</dbReference>
<protein>
    <submittedName>
        <fullName evidence="2">Uncharacterized protein</fullName>
    </submittedName>
</protein>
<keyword evidence="1" id="KW-1133">Transmembrane helix</keyword>
<evidence type="ECO:0000313" key="3">
    <source>
        <dbReference type="Proteomes" id="UP001163823"/>
    </source>
</evidence>
<organism evidence="2 3">
    <name type="scientific">Quillaja saponaria</name>
    <name type="common">Soap bark tree</name>
    <dbReference type="NCBI Taxonomy" id="32244"/>
    <lineage>
        <taxon>Eukaryota</taxon>
        <taxon>Viridiplantae</taxon>
        <taxon>Streptophyta</taxon>
        <taxon>Embryophyta</taxon>
        <taxon>Tracheophyta</taxon>
        <taxon>Spermatophyta</taxon>
        <taxon>Magnoliopsida</taxon>
        <taxon>eudicotyledons</taxon>
        <taxon>Gunneridae</taxon>
        <taxon>Pentapetalae</taxon>
        <taxon>rosids</taxon>
        <taxon>fabids</taxon>
        <taxon>Fabales</taxon>
        <taxon>Quillajaceae</taxon>
        <taxon>Quillaja</taxon>
    </lineage>
</organism>
<dbReference type="KEGG" id="qsa:O6P43_007077"/>
<proteinExistence type="predicted"/>
<keyword evidence="1" id="KW-0812">Transmembrane</keyword>
<feature type="transmembrane region" description="Helical" evidence="1">
    <location>
        <begin position="6"/>
        <end position="24"/>
    </location>
</feature>